<dbReference type="OrthoDB" id="8452803at2"/>
<feature type="domain" description="HTH marR-type" evidence="1">
    <location>
        <begin position="62"/>
        <end position="101"/>
    </location>
</feature>
<dbReference type="InterPro" id="IPR000835">
    <property type="entry name" value="HTH_MarR-typ"/>
</dbReference>
<evidence type="ECO:0000259" key="1">
    <source>
        <dbReference type="Pfam" id="PF01047"/>
    </source>
</evidence>
<dbReference type="Proteomes" id="UP000306223">
    <property type="component" value="Unassembled WGS sequence"/>
</dbReference>
<name>A0A4U0QR70_9RHOB</name>
<dbReference type="Gene3D" id="1.10.10.10">
    <property type="entry name" value="Winged helix-like DNA-binding domain superfamily/Winged helix DNA-binding domain"/>
    <property type="match status" value="1"/>
</dbReference>
<dbReference type="AlphaFoldDB" id="A0A4U0QR70"/>
<evidence type="ECO:0000313" key="2">
    <source>
        <dbReference type="EMBL" id="TJZ84336.1"/>
    </source>
</evidence>
<dbReference type="InterPro" id="IPR036390">
    <property type="entry name" value="WH_DNA-bd_sf"/>
</dbReference>
<dbReference type="InterPro" id="IPR036388">
    <property type="entry name" value="WH-like_DNA-bd_sf"/>
</dbReference>
<keyword evidence="3" id="KW-1185">Reference proteome</keyword>
<comment type="caution">
    <text evidence="2">The sequence shown here is derived from an EMBL/GenBank/DDBJ whole genome shotgun (WGS) entry which is preliminary data.</text>
</comment>
<accession>A0A4U0QR70</accession>
<dbReference type="GO" id="GO:0003700">
    <property type="term" value="F:DNA-binding transcription factor activity"/>
    <property type="evidence" value="ECO:0007669"/>
    <property type="project" value="InterPro"/>
</dbReference>
<evidence type="ECO:0000313" key="3">
    <source>
        <dbReference type="Proteomes" id="UP000306223"/>
    </source>
</evidence>
<dbReference type="SUPFAM" id="SSF46785">
    <property type="entry name" value="Winged helix' DNA-binding domain"/>
    <property type="match status" value="1"/>
</dbReference>
<gene>
    <name evidence="2" type="ORF">FA740_09350</name>
</gene>
<protein>
    <submittedName>
        <fullName evidence="2">MarR family transcriptional regulator</fullName>
    </submittedName>
</protein>
<sequence length="102" mass="11045">MPGRALIPLCMVLRWRTNSGRRNAPGRRTVLFRTDCCRSCATCGAAVTGARARGLADMSRATLARHGRITQTQLAALLAIEPPTPKRQVDALVAGGFLERRS</sequence>
<reference evidence="2 3" key="1">
    <citation type="submission" date="2019-04" db="EMBL/GenBank/DDBJ databases">
        <authorList>
            <person name="Li J."/>
        </authorList>
    </citation>
    <scope>NUCLEOTIDE SEQUENCE [LARGE SCALE GENOMIC DNA]</scope>
    <source>
        <strain evidence="2 3">CCTCC AB2016182</strain>
    </source>
</reference>
<proteinExistence type="predicted"/>
<dbReference type="Pfam" id="PF01047">
    <property type="entry name" value="MarR"/>
    <property type="match status" value="1"/>
</dbReference>
<dbReference type="EMBL" id="SUNH01000012">
    <property type="protein sequence ID" value="TJZ84336.1"/>
    <property type="molecule type" value="Genomic_DNA"/>
</dbReference>
<organism evidence="2 3">
    <name type="scientific">Paracoccus hibiscisoli</name>
    <dbReference type="NCBI Taxonomy" id="2023261"/>
    <lineage>
        <taxon>Bacteria</taxon>
        <taxon>Pseudomonadati</taxon>
        <taxon>Pseudomonadota</taxon>
        <taxon>Alphaproteobacteria</taxon>
        <taxon>Rhodobacterales</taxon>
        <taxon>Paracoccaceae</taxon>
        <taxon>Paracoccus</taxon>
    </lineage>
</organism>